<accession>A0A0L0V0B8</accession>
<keyword evidence="7" id="KW-1185">Reference proteome</keyword>
<dbReference type="PANTHER" id="PTHR28657:SF5">
    <property type="entry name" value="INDOLEAMINE 2,3-DIOXYGENASE"/>
    <property type="match status" value="1"/>
</dbReference>
<evidence type="ECO:0000313" key="7">
    <source>
        <dbReference type="Proteomes" id="UP000054564"/>
    </source>
</evidence>
<feature type="binding site" description="proximal binding residue" evidence="4">
    <location>
        <position position="484"/>
    </location>
    <ligand>
        <name>heme b</name>
        <dbReference type="ChEBI" id="CHEBI:60344"/>
    </ligand>
    <ligandPart>
        <name>Fe</name>
        <dbReference type="ChEBI" id="CHEBI:18248"/>
    </ligandPart>
</feature>
<dbReference type="GO" id="GO:0046872">
    <property type="term" value="F:metal ion binding"/>
    <property type="evidence" value="ECO:0007669"/>
    <property type="project" value="UniProtKB-KW"/>
</dbReference>
<dbReference type="PANTHER" id="PTHR28657">
    <property type="entry name" value="INDOLEAMINE 2,3-DIOXYGENASE"/>
    <property type="match status" value="1"/>
</dbReference>
<dbReference type="Pfam" id="PF01231">
    <property type="entry name" value="IDO"/>
    <property type="match status" value="1"/>
</dbReference>
<keyword evidence="4" id="KW-0349">Heme</keyword>
<name>A0A0L0V0B8_9BASI</name>
<dbReference type="AlphaFoldDB" id="A0A0L0V0B8"/>
<evidence type="ECO:0000256" key="5">
    <source>
        <dbReference type="SAM" id="MobiDB-lite"/>
    </source>
</evidence>
<gene>
    <name evidence="6" type="ORF">PSTG_13862</name>
</gene>
<evidence type="ECO:0000256" key="1">
    <source>
        <dbReference type="ARBA" id="ARBA00007119"/>
    </source>
</evidence>
<evidence type="ECO:0000256" key="4">
    <source>
        <dbReference type="PIRSR" id="PIRSR600898-1"/>
    </source>
</evidence>
<dbReference type="InterPro" id="IPR037217">
    <property type="entry name" value="Trp/Indoleamine_2_3_dOase-like"/>
</dbReference>
<evidence type="ECO:0000256" key="2">
    <source>
        <dbReference type="ARBA" id="ARBA00022723"/>
    </source>
</evidence>
<dbReference type="GO" id="GO:0005737">
    <property type="term" value="C:cytoplasm"/>
    <property type="evidence" value="ECO:0007669"/>
    <property type="project" value="TreeGrafter"/>
</dbReference>
<reference evidence="7" key="1">
    <citation type="submission" date="2014-03" db="EMBL/GenBank/DDBJ databases">
        <title>The Genome Sequence of Puccinia striiformis f. sp. tritici PST-78.</title>
        <authorList>
            <consortium name="The Broad Institute Genome Sequencing Platform"/>
            <person name="Cuomo C."/>
            <person name="Hulbert S."/>
            <person name="Chen X."/>
            <person name="Walker B."/>
            <person name="Young S.K."/>
            <person name="Zeng Q."/>
            <person name="Gargeya S."/>
            <person name="Fitzgerald M."/>
            <person name="Haas B."/>
            <person name="Abouelleil A."/>
            <person name="Alvarado L."/>
            <person name="Arachchi H.M."/>
            <person name="Berlin A.M."/>
            <person name="Chapman S.B."/>
            <person name="Goldberg J."/>
            <person name="Griggs A."/>
            <person name="Gujja S."/>
            <person name="Hansen M."/>
            <person name="Howarth C."/>
            <person name="Imamovic A."/>
            <person name="Larimer J."/>
            <person name="McCowan C."/>
            <person name="Montmayeur A."/>
            <person name="Murphy C."/>
            <person name="Neiman D."/>
            <person name="Pearson M."/>
            <person name="Priest M."/>
            <person name="Roberts A."/>
            <person name="Saif S."/>
            <person name="Shea T."/>
            <person name="Sisk P."/>
            <person name="Sykes S."/>
            <person name="Wortman J."/>
            <person name="Nusbaum C."/>
            <person name="Birren B."/>
        </authorList>
    </citation>
    <scope>NUCLEOTIDE SEQUENCE [LARGE SCALE GENOMIC DNA]</scope>
    <source>
        <strain evidence="7">race PST-78</strain>
    </source>
</reference>
<organism evidence="6 7">
    <name type="scientific">Puccinia striiformis f. sp. tritici PST-78</name>
    <dbReference type="NCBI Taxonomy" id="1165861"/>
    <lineage>
        <taxon>Eukaryota</taxon>
        <taxon>Fungi</taxon>
        <taxon>Dikarya</taxon>
        <taxon>Basidiomycota</taxon>
        <taxon>Pucciniomycotina</taxon>
        <taxon>Pucciniomycetes</taxon>
        <taxon>Pucciniales</taxon>
        <taxon>Pucciniaceae</taxon>
        <taxon>Puccinia</taxon>
    </lineage>
</organism>
<dbReference type="EMBL" id="AJIL01000155">
    <property type="protein sequence ID" value="KNE92732.1"/>
    <property type="molecule type" value="Genomic_DNA"/>
</dbReference>
<dbReference type="InterPro" id="IPR000898">
    <property type="entry name" value="Indolamine_dOase"/>
</dbReference>
<comment type="caution">
    <text evidence="6">The sequence shown here is derived from an EMBL/GenBank/DDBJ whole genome shotgun (WGS) entry which is preliminary data.</text>
</comment>
<dbReference type="Gene3D" id="1.20.58.480">
    <property type="match status" value="1"/>
</dbReference>
<dbReference type="GO" id="GO:0034354">
    <property type="term" value="P:'de novo' NAD+ biosynthetic process from L-tryptophan"/>
    <property type="evidence" value="ECO:0007669"/>
    <property type="project" value="TreeGrafter"/>
</dbReference>
<dbReference type="Proteomes" id="UP000054564">
    <property type="component" value="Unassembled WGS sequence"/>
</dbReference>
<evidence type="ECO:0000313" key="6">
    <source>
        <dbReference type="EMBL" id="KNE92732.1"/>
    </source>
</evidence>
<evidence type="ECO:0008006" key="8">
    <source>
        <dbReference type="Google" id="ProtNLM"/>
    </source>
</evidence>
<comment type="similarity">
    <text evidence="1">Belongs to the indoleamine 2,3-dioxygenase family.</text>
</comment>
<feature type="region of interest" description="Disordered" evidence="5">
    <location>
        <begin position="1"/>
        <end position="39"/>
    </location>
</feature>
<dbReference type="SUPFAM" id="SSF140959">
    <property type="entry name" value="Indolic compounds 2,3-dioxygenase-like"/>
    <property type="match status" value="1"/>
</dbReference>
<proteinExistence type="inferred from homology"/>
<dbReference type="STRING" id="1165861.A0A0L0V0B8"/>
<dbReference type="OrthoDB" id="540174at2759"/>
<evidence type="ECO:0000256" key="3">
    <source>
        <dbReference type="ARBA" id="ARBA00023004"/>
    </source>
</evidence>
<dbReference type="GO" id="GO:0033754">
    <property type="term" value="F:indoleamine 2,3-dioxygenase activity"/>
    <property type="evidence" value="ECO:0007669"/>
    <property type="project" value="TreeGrafter"/>
</dbReference>
<dbReference type="GO" id="GO:0020037">
    <property type="term" value="F:heme binding"/>
    <property type="evidence" value="ECO:0007669"/>
    <property type="project" value="InterPro"/>
</dbReference>
<keyword evidence="3 4" id="KW-0408">Iron</keyword>
<sequence length="608" mass="67325">MASTLPLRNLQAGSINNNNTTINQRRFVDPDSSTSGGLTSDHFLTPQQVFLGSNSPGSSSPFQLNSNVSSDCSTVGQCFNSGNSHDTTTLASADFDVDVRSGFLSPSPPLSRISNPVYQPWEHALEAVSKLISQIANEESKLSEVAKWKEFIVSRLPVLSIDLLRSEIVEMRRARLVLAFLTHAFVHSLASSQKSSHETQVTIPLSLAVPFSEISLALDMPPVLTYADTVLYNWSLKEPALGFTVENVEIPTTFTLSGSEKHFYKTSVLVEALGPVCLKLMRSSLDEAFMEDEISVQRIGNNLGGLAKQIDRISKVLTDVRAGCDPRTFYWEIRPWFIGGRWKWEGIELDASNKCHIDKDTQQTSSGIQWKVTELGGPSAGQSTLIHAIDIFLGVDHEPNQQEVSSGIQDEDTFMNRMSTYMLHHHRLSLQQLSRSCLTQRGHPNLIRSVVLNHQDQEFKSGPNNLKENYNLCIKALENLRKTHTKIVSLFIICQKNSLPPSHPLALNSSNIMTSPSNPCVGKTSCAVPLDGKLKDVTNHTKAKGEQPIPTALLEERFEDYHAETKTQIEQSEGVHESNGVVLKGTGGTDLSKFLRRCKLRTTQAFIE</sequence>
<keyword evidence="2 4" id="KW-0479">Metal-binding</keyword>
<dbReference type="GO" id="GO:0019441">
    <property type="term" value="P:L-tryptophan catabolic process to kynurenine"/>
    <property type="evidence" value="ECO:0007669"/>
    <property type="project" value="InterPro"/>
</dbReference>
<protein>
    <recommendedName>
        <fullName evidence="8">Indoleamine 2,3-dioxygenase</fullName>
    </recommendedName>
</protein>